<dbReference type="Proteomes" id="UP000002316">
    <property type="component" value="Chromosome 7"/>
</dbReference>
<accession>C9ZSI2</accession>
<dbReference type="AlphaFoldDB" id="C9ZSI2"/>
<name>C9ZSI2_TRYB9</name>
<dbReference type="GeneID" id="23862492"/>
<reference evidence="2" key="1">
    <citation type="journal article" date="2010" name="PLoS Negl. Trop. Dis.">
        <title>The genome sequence of Trypanosoma brucei gambiense, causative agent of chronic human african trypanosomiasis.</title>
        <authorList>
            <person name="Jackson A.P."/>
            <person name="Sanders M."/>
            <person name="Berry A."/>
            <person name="McQuillan J."/>
            <person name="Aslett M.A."/>
            <person name="Quail M.A."/>
            <person name="Chukualim B."/>
            <person name="Capewell P."/>
            <person name="MacLeod A."/>
            <person name="Melville S.E."/>
            <person name="Gibson W."/>
            <person name="Barry J.D."/>
            <person name="Berriman M."/>
            <person name="Hertz-Fowler C."/>
        </authorList>
    </citation>
    <scope>NUCLEOTIDE SEQUENCE [LARGE SCALE GENOMIC DNA]</scope>
    <source>
        <strain evidence="2">MHOM/CI/86/DAL972</strain>
    </source>
</reference>
<gene>
    <name evidence="1" type="ORF">TbgDal_VII3108</name>
</gene>
<dbReference type="RefSeq" id="XP_011774647.1">
    <property type="nucleotide sequence ID" value="XM_011776345.1"/>
</dbReference>
<evidence type="ECO:0000313" key="2">
    <source>
        <dbReference type="Proteomes" id="UP000002316"/>
    </source>
</evidence>
<dbReference type="KEGG" id="tbg:TbgDal_VII3108"/>
<sequence length="126" mass="13955">MSETSAEAEVAVDAIAPGTNRLGKGVCVTPTSQNIALLRKYKAKKKRFWVGLSCKAESALRFQRIVDGVLTMGHVKMEGVLKKKQRKTGKPSRVVSERTVKTCGNSVSDKIGGRKLRTIRHFFKHE</sequence>
<organism evidence="1 2">
    <name type="scientific">Trypanosoma brucei gambiense (strain MHOM/CI/86/DAL972)</name>
    <dbReference type="NCBI Taxonomy" id="679716"/>
    <lineage>
        <taxon>Eukaryota</taxon>
        <taxon>Discoba</taxon>
        <taxon>Euglenozoa</taxon>
        <taxon>Kinetoplastea</taxon>
        <taxon>Metakinetoplastina</taxon>
        <taxon>Trypanosomatida</taxon>
        <taxon>Trypanosomatidae</taxon>
        <taxon>Trypanosoma</taxon>
    </lineage>
</organism>
<proteinExistence type="predicted"/>
<dbReference type="EMBL" id="FN554970">
    <property type="protein sequence ID" value="CBH12366.1"/>
    <property type="molecule type" value="Genomic_DNA"/>
</dbReference>
<evidence type="ECO:0000313" key="1">
    <source>
        <dbReference type="EMBL" id="CBH12366.1"/>
    </source>
</evidence>
<protein>
    <submittedName>
        <fullName evidence="1">Uncharacterized protein</fullName>
    </submittedName>
</protein>